<proteinExistence type="predicted"/>
<keyword evidence="1" id="KW-0472">Membrane</keyword>
<keyword evidence="3" id="KW-1185">Reference proteome</keyword>
<feature type="transmembrane region" description="Helical" evidence="1">
    <location>
        <begin position="70"/>
        <end position="87"/>
    </location>
</feature>
<comment type="caution">
    <text evidence="2">The sequence shown here is derived from an EMBL/GenBank/DDBJ whole genome shotgun (WGS) entry which is preliminary data.</text>
</comment>
<dbReference type="Proteomes" id="UP000193986">
    <property type="component" value="Unassembled WGS sequence"/>
</dbReference>
<accession>A0A1Y2B8N5</accession>
<reference evidence="2 3" key="1">
    <citation type="submission" date="2016-07" db="EMBL/GenBank/DDBJ databases">
        <title>Pervasive Adenine N6-methylation of Active Genes in Fungi.</title>
        <authorList>
            <consortium name="DOE Joint Genome Institute"/>
            <person name="Mondo S.J."/>
            <person name="Dannebaum R.O."/>
            <person name="Kuo R.C."/>
            <person name="Labutti K."/>
            <person name="Haridas S."/>
            <person name="Kuo A."/>
            <person name="Salamov A."/>
            <person name="Ahrendt S.R."/>
            <person name="Lipzen A."/>
            <person name="Sullivan W."/>
            <person name="Andreopoulos W.B."/>
            <person name="Clum A."/>
            <person name="Lindquist E."/>
            <person name="Daum C."/>
            <person name="Ramamoorthy G.K."/>
            <person name="Gryganskyi A."/>
            <person name="Culley D."/>
            <person name="Magnuson J.K."/>
            <person name="James T.Y."/>
            <person name="O'Malley M.A."/>
            <person name="Stajich J.E."/>
            <person name="Spatafora J.W."/>
            <person name="Visel A."/>
            <person name="Grigoriev I.V."/>
        </authorList>
    </citation>
    <scope>NUCLEOTIDE SEQUENCE [LARGE SCALE GENOMIC DNA]</scope>
    <source>
        <strain evidence="2 3">68-887.2</strain>
    </source>
</reference>
<name>A0A1Y2B8N5_9TREE</name>
<evidence type="ECO:0000313" key="2">
    <source>
        <dbReference type="EMBL" id="ORY31066.1"/>
    </source>
</evidence>
<dbReference type="InParanoid" id="A0A1Y2B8N5"/>
<organism evidence="2 3">
    <name type="scientific">Naematelia encephala</name>
    <dbReference type="NCBI Taxonomy" id="71784"/>
    <lineage>
        <taxon>Eukaryota</taxon>
        <taxon>Fungi</taxon>
        <taxon>Dikarya</taxon>
        <taxon>Basidiomycota</taxon>
        <taxon>Agaricomycotina</taxon>
        <taxon>Tremellomycetes</taxon>
        <taxon>Tremellales</taxon>
        <taxon>Naemateliaceae</taxon>
        <taxon>Naematelia</taxon>
    </lineage>
</organism>
<evidence type="ECO:0000313" key="3">
    <source>
        <dbReference type="Proteomes" id="UP000193986"/>
    </source>
</evidence>
<dbReference type="AlphaFoldDB" id="A0A1Y2B8N5"/>
<sequence>MPDLAAWRLYPESSQGRASYWITSGNDPPMFVSSACSGPTGLDALITFANQPTSLLTVQRRRMTVCFHRLLLLLIGYLITVGGEVAPR</sequence>
<keyword evidence="1" id="KW-0812">Transmembrane</keyword>
<gene>
    <name evidence="2" type="ORF">BCR39DRAFT_104519</name>
</gene>
<protein>
    <submittedName>
        <fullName evidence="2">Uncharacterized protein</fullName>
    </submittedName>
</protein>
<keyword evidence="1" id="KW-1133">Transmembrane helix</keyword>
<dbReference type="EMBL" id="MCFC01000017">
    <property type="protein sequence ID" value="ORY31066.1"/>
    <property type="molecule type" value="Genomic_DNA"/>
</dbReference>
<evidence type="ECO:0000256" key="1">
    <source>
        <dbReference type="SAM" id="Phobius"/>
    </source>
</evidence>